<reference evidence="4 5" key="1">
    <citation type="submission" date="2018-10" db="EMBL/GenBank/DDBJ databases">
        <title>A high-quality apple genome assembly.</title>
        <authorList>
            <person name="Hu J."/>
        </authorList>
    </citation>
    <scope>NUCLEOTIDE SEQUENCE [LARGE SCALE GENOMIC DNA]</scope>
    <source>
        <strain evidence="5">cv. HFTH1</strain>
        <tissue evidence="4">Young leaf</tissue>
    </source>
</reference>
<gene>
    <name evidence="4" type="ORF">DVH24_009197</name>
</gene>
<dbReference type="AlphaFoldDB" id="A0A498JS29"/>
<keyword evidence="2" id="KW-1133">Transmembrane helix</keyword>
<dbReference type="PANTHER" id="PTHR46038:SF13">
    <property type="entry name" value="GLYCOSYLTRANSFERASE"/>
    <property type="match status" value="1"/>
</dbReference>
<feature type="transmembrane region" description="Helical" evidence="2">
    <location>
        <begin position="55"/>
        <end position="78"/>
    </location>
</feature>
<dbReference type="EMBL" id="RDQH01000332">
    <property type="protein sequence ID" value="RXH96693.1"/>
    <property type="molecule type" value="Genomic_DNA"/>
</dbReference>
<keyword evidence="2" id="KW-0812">Transmembrane</keyword>
<organism evidence="4 5">
    <name type="scientific">Malus domestica</name>
    <name type="common">Apple</name>
    <name type="synonym">Pyrus malus</name>
    <dbReference type="NCBI Taxonomy" id="3750"/>
    <lineage>
        <taxon>Eukaryota</taxon>
        <taxon>Viridiplantae</taxon>
        <taxon>Streptophyta</taxon>
        <taxon>Embryophyta</taxon>
        <taxon>Tracheophyta</taxon>
        <taxon>Spermatophyta</taxon>
        <taxon>Magnoliopsida</taxon>
        <taxon>eudicotyledons</taxon>
        <taxon>Gunneridae</taxon>
        <taxon>Pentapetalae</taxon>
        <taxon>rosids</taxon>
        <taxon>fabids</taxon>
        <taxon>Rosales</taxon>
        <taxon>Rosaceae</taxon>
        <taxon>Amygdaloideae</taxon>
        <taxon>Maleae</taxon>
        <taxon>Malus</taxon>
    </lineage>
</organism>
<accession>A0A498JS29</accession>
<feature type="domain" description="Nucleotide-diphospho-sugar transferase" evidence="3">
    <location>
        <begin position="481"/>
        <end position="679"/>
    </location>
</feature>
<evidence type="ECO:0000256" key="1">
    <source>
        <dbReference type="SAM" id="MobiDB-lite"/>
    </source>
</evidence>
<feature type="region of interest" description="Disordered" evidence="1">
    <location>
        <begin position="20"/>
        <end position="41"/>
    </location>
</feature>
<evidence type="ECO:0000256" key="2">
    <source>
        <dbReference type="SAM" id="Phobius"/>
    </source>
</evidence>
<dbReference type="Pfam" id="PF03407">
    <property type="entry name" value="Nucleotid_trans"/>
    <property type="match status" value="2"/>
</dbReference>
<protein>
    <recommendedName>
        <fullName evidence="3">Nucleotide-diphospho-sugar transferase domain-containing protein</fullName>
    </recommendedName>
</protein>
<dbReference type="PANTHER" id="PTHR46038">
    <property type="entry name" value="EXPRESSED PROTEIN-RELATED"/>
    <property type="match status" value="1"/>
</dbReference>
<evidence type="ECO:0000259" key="3">
    <source>
        <dbReference type="Pfam" id="PF03407"/>
    </source>
</evidence>
<name>A0A498JS29_MALDO</name>
<feature type="domain" description="Nucleotide-diphospho-sugar transferase" evidence="3">
    <location>
        <begin position="137"/>
        <end position="335"/>
    </location>
</feature>
<feature type="transmembrane region" description="Helical" evidence="2">
    <location>
        <begin position="731"/>
        <end position="749"/>
    </location>
</feature>
<evidence type="ECO:0000313" key="5">
    <source>
        <dbReference type="Proteomes" id="UP000290289"/>
    </source>
</evidence>
<comment type="caution">
    <text evidence="4">The sequence shown here is derived from an EMBL/GenBank/DDBJ whole genome shotgun (WGS) entry which is preliminary data.</text>
</comment>
<evidence type="ECO:0000313" key="4">
    <source>
        <dbReference type="EMBL" id="RXH96693.1"/>
    </source>
</evidence>
<proteinExistence type="predicted"/>
<dbReference type="InterPro" id="IPR005069">
    <property type="entry name" value="Nucl-diP-sugar_transferase"/>
</dbReference>
<dbReference type="Proteomes" id="UP000290289">
    <property type="component" value="Chromosome 6"/>
</dbReference>
<keyword evidence="5" id="KW-1185">Reference proteome</keyword>
<keyword evidence="2" id="KW-0472">Membrane</keyword>
<sequence length="787" mass="89667">MSKLSADEAAGNYVSENDMMKLPISSSPSSPSSNGGKGSSGCSNRALVVKRILRATLLFVAATVGCFIISGFLLGSYYDNGLSSHQAKYTLDTVLRNASMKDKTIILTTLNDAWAEPNSIFDLFLESFEIGSNTKWLLKHLVVICLDRKAYARCLASHPHCYQLYTQGANFTSEATFMSSEYLDMMWRRIRLLSSILDSGYNFVFTDTDIMWLRDPFPQFYSNADFQIACDFFNGDSYSVNNFPNGGFTYVKSNHRTIKFYKFWYFSRKAYPKKHDQDVLNKIKFDRFLTQIGLKMRFLDTLYFGGFCQASKDFNQVCTMHANCCVGLENKVNDLKILLQVWRKYMSLPPNTTAKPQLSWTVPQNCRKMTNVRTTLVFMAAAAVAGCFIAYNFVYPPGFLYDGLAPRLPSCRNTIPPPQQASTLGNQLEDNMDPLDKILKNACMKNKTVIITTLNDAWAEPNSIFDLFLESFNIGSNTKWLLKHLLVICVDQTAYARCLVIHPHCYLLYTQGANFTGEVFYLTPDYLQMMWRRTQILSSILDKGYNFIFTDTDIMWLRDPFPQFYPDADFQIAADKFMGDSYSFKNAPNCGFVNVKSNDRTIGFYKFWYLSKYTYPKTNEQEVLNRIKFDPFIGKIGLKVRFLDTKYFGGFCEPSEDLNQVCTMHANCCIGLENKVNDLRALLQVWKKYMSSPHNATGTSQAVWTVPQNCRMRNSVVFDVTEKRINMWTTLVFMAAAAVTGCFIGYNFVYPPGSRYDALAVTPHLPSCRTTTPPSQQASTVVRLINY</sequence>
<dbReference type="InterPro" id="IPR044821">
    <property type="entry name" value="At1g28695/At4g15970-like"/>
</dbReference>
<feature type="compositionally biased region" description="Low complexity" evidence="1">
    <location>
        <begin position="25"/>
        <end position="41"/>
    </location>
</feature>
<feature type="transmembrane region" description="Helical" evidence="2">
    <location>
        <begin position="376"/>
        <end position="394"/>
    </location>
</feature>